<reference evidence="4" key="1">
    <citation type="submission" date="2019-11" db="EMBL/GenBank/DDBJ databases">
        <authorList>
            <person name="Feng L."/>
        </authorList>
    </citation>
    <scope>NUCLEOTIDE SEQUENCE</scope>
    <source>
        <strain evidence="4">VrattiLFYP33</strain>
    </source>
</reference>
<evidence type="ECO:0000256" key="3">
    <source>
        <dbReference type="ARBA" id="ARBA00022801"/>
    </source>
</evidence>
<dbReference type="InterPro" id="IPR015314">
    <property type="entry name" value="Restrct_endonuc_II_EcoRV"/>
</dbReference>
<keyword evidence="3 4" id="KW-0378">Hydrolase</keyword>
<dbReference type="Gene3D" id="3.40.600.10">
    <property type="entry name" value="DNA mismatch repair MutH/Restriction endonuclease, type II"/>
    <property type="match status" value="1"/>
</dbReference>
<dbReference type="CDD" id="cd22323">
    <property type="entry name" value="EcoRV-like"/>
    <property type="match status" value="1"/>
</dbReference>
<dbReference type="InterPro" id="IPR011335">
    <property type="entry name" value="Restrct_endonuc-II-like"/>
</dbReference>
<keyword evidence="2" id="KW-0255">Endonuclease</keyword>
<evidence type="ECO:0000256" key="1">
    <source>
        <dbReference type="ARBA" id="ARBA00022722"/>
    </source>
</evidence>
<keyword evidence="1" id="KW-0540">Nuclease</keyword>
<dbReference type="EMBL" id="CACRUX010000013">
    <property type="protein sequence ID" value="VYT76348.1"/>
    <property type="molecule type" value="Genomic_DNA"/>
</dbReference>
<gene>
    <name evidence="4" type="primary">ecoRVR</name>
    <name evidence="4" type="ORF">VRLFYP33_00472</name>
</gene>
<dbReference type="AlphaFoldDB" id="A0A6N2ZEB3"/>
<dbReference type="GO" id="GO:0003677">
    <property type="term" value="F:DNA binding"/>
    <property type="evidence" value="ECO:0007669"/>
    <property type="project" value="InterPro"/>
</dbReference>
<dbReference type="GO" id="GO:0009036">
    <property type="term" value="F:type II site-specific deoxyribonuclease activity"/>
    <property type="evidence" value="ECO:0007669"/>
    <property type="project" value="UniProtKB-EC"/>
</dbReference>
<dbReference type="SUPFAM" id="SSF52980">
    <property type="entry name" value="Restriction endonuclease-like"/>
    <property type="match status" value="1"/>
</dbReference>
<name>A0A6N2ZEB3_9FIRM</name>
<accession>A0A6N2ZEB3</accession>
<sequence>MENPINTKDPIIEQITIQLESMKYSWNFAGLINFNNTIYPFGNDSKIIGRIFEIAAREALSMAAQKLGYIFQENPTQTVYPDFYFAIPNTDKLIAIDIKTTYRQSSSASFKFTAGSFTSYLRNGTKNIVGHYDNYIKHYIIGFVYDREESPTTQCTHYEDRDSIIPAYKNVEFFVQEKYKIAGEQKGSGNTDNIGTISANSIEPFRLGYGPFSVLGEEIFEDYWRHYPKYTDTKKLYTNLPTYIEWKKQIGDPHATRIEYLYNTWRNNITLY</sequence>
<organism evidence="4">
    <name type="scientific">Veillonella ratti</name>
    <dbReference type="NCBI Taxonomy" id="103892"/>
    <lineage>
        <taxon>Bacteria</taxon>
        <taxon>Bacillati</taxon>
        <taxon>Bacillota</taxon>
        <taxon>Negativicutes</taxon>
        <taxon>Veillonellales</taxon>
        <taxon>Veillonellaceae</taxon>
        <taxon>Veillonella</taxon>
    </lineage>
</organism>
<dbReference type="EC" id="3.1.21.4" evidence="4"/>
<proteinExistence type="predicted"/>
<dbReference type="InterPro" id="IPR037057">
    <property type="entry name" value="DNA_rep_MutH/T2_RE_sf"/>
</dbReference>
<evidence type="ECO:0000256" key="2">
    <source>
        <dbReference type="ARBA" id="ARBA00022759"/>
    </source>
</evidence>
<dbReference type="Pfam" id="PF09233">
    <property type="entry name" value="Endonuc-EcoRV"/>
    <property type="match status" value="1"/>
</dbReference>
<dbReference type="RefSeq" id="WP_021840122.1">
    <property type="nucleotide sequence ID" value="NZ_CACRUX010000013.1"/>
</dbReference>
<protein>
    <submittedName>
        <fullName evidence="4">Type-2 restriction enzyme EcoRV</fullName>
        <ecNumber evidence="4">3.1.21.4</ecNumber>
    </submittedName>
</protein>
<evidence type="ECO:0000313" key="4">
    <source>
        <dbReference type="EMBL" id="VYT76348.1"/>
    </source>
</evidence>